<dbReference type="Proteomes" id="UP000224567">
    <property type="component" value="Unassembled WGS sequence"/>
</dbReference>
<name>A0A2G2WJH5_CAPBA</name>
<dbReference type="STRING" id="33114.A0A2G2WJH5"/>
<protein>
    <submittedName>
        <fullName evidence="1">Aldehyde dehydrogenase family 2 member B7, mitochondrial</fullName>
    </submittedName>
</protein>
<proteinExistence type="predicted"/>
<gene>
    <name evidence="1" type="ORF">CQW23_14556</name>
</gene>
<sequence>MHKCKASSIPGGTVSIASFARCVMPSLSTVLCYVNDSADEITPNPSLFVLLHFADMIEKHNDQIVMLEIWDTGRPYEQAAKTESTNGYASQLLCCFAGAGWVDKIHGLTIPANGSYHDQTLQELIEFTGQTIS</sequence>
<comment type="caution">
    <text evidence="1">The sequence shown here is derived from an EMBL/GenBank/DDBJ whole genome shotgun (WGS) entry which is preliminary data.</text>
</comment>
<dbReference type="EMBL" id="MLFT02000006">
    <property type="protein sequence ID" value="PHT45398.1"/>
    <property type="molecule type" value="Genomic_DNA"/>
</dbReference>
<keyword evidence="2" id="KW-1185">Reference proteome</keyword>
<dbReference type="OrthoDB" id="310895at2759"/>
<reference evidence="1 2" key="1">
    <citation type="journal article" date="2017" name="Genome Biol.">
        <title>New reference genome sequences of hot pepper reveal the massive evolution of plant disease-resistance genes by retroduplication.</title>
        <authorList>
            <person name="Kim S."/>
            <person name="Park J."/>
            <person name="Yeom S.I."/>
            <person name="Kim Y.M."/>
            <person name="Seo E."/>
            <person name="Kim K.T."/>
            <person name="Kim M.S."/>
            <person name="Lee J.M."/>
            <person name="Cheong K."/>
            <person name="Shin H.S."/>
            <person name="Kim S.B."/>
            <person name="Han K."/>
            <person name="Lee J."/>
            <person name="Park M."/>
            <person name="Lee H.A."/>
            <person name="Lee H.Y."/>
            <person name="Lee Y."/>
            <person name="Oh S."/>
            <person name="Lee J.H."/>
            <person name="Choi E."/>
            <person name="Choi E."/>
            <person name="Lee S.E."/>
            <person name="Jeon J."/>
            <person name="Kim H."/>
            <person name="Choi G."/>
            <person name="Song H."/>
            <person name="Lee J."/>
            <person name="Lee S.C."/>
            <person name="Kwon J.K."/>
            <person name="Lee H.Y."/>
            <person name="Koo N."/>
            <person name="Hong Y."/>
            <person name="Kim R.W."/>
            <person name="Kang W.H."/>
            <person name="Huh J.H."/>
            <person name="Kang B.C."/>
            <person name="Yang T.J."/>
            <person name="Lee Y.H."/>
            <person name="Bennetzen J.L."/>
            <person name="Choi D."/>
        </authorList>
    </citation>
    <scope>NUCLEOTIDE SEQUENCE [LARGE SCALE GENOMIC DNA]</scope>
    <source>
        <strain evidence="2">cv. PBC81</strain>
    </source>
</reference>
<evidence type="ECO:0000313" key="1">
    <source>
        <dbReference type="EMBL" id="PHT45398.1"/>
    </source>
</evidence>
<evidence type="ECO:0000313" key="2">
    <source>
        <dbReference type="Proteomes" id="UP000224567"/>
    </source>
</evidence>
<reference evidence="2" key="2">
    <citation type="journal article" date="2017" name="J. Anim. Genet.">
        <title>Multiple reference genome sequences of hot pepper reveal the massive evolution of plant disease resistance genes by retroduplication.</title>
        <authorList>
            <person name="Kim S."/>
            <person name="Park J."/>
            <person name="Yeom S.-I."/>
            <person name="Kim Y.-M."/>
            <person name="Seo E."/>
            <person name="Kim K.-T."/>
            <person name="Kim M.-S."/>
            <person name="Lee J.M."/>
            <person name="Cheong K."/>
            <person name="Shin H.-S."/>
            <person name="Kim S.-B."/>
            <person name="Han K."/>
            <person name="Lee J."/>
            <person name="Park M."/>
            <person name="Lee H.-A."/>
            <person name="Lee H.-Y."/>
            <person name="Lee Y."/>
            <person name="Oh S."/>
            <person name="Lee J.H."/>
            <person name="Choi E."/>
            <person name="Choi E."/>
            <person name="Lee S.E."/>
            <person name="Jeon J."/>
            <person name="Kim H."/>
            <person name="Choi G."/>
            <person name="Song H."/>
            <person name="Lee J."/>
            <person name="Lee S.-C."/>
            <person name="Kwon J.-K."/>
            <person name="Lee H.-Y."/>
            <person name="Koo N."/>
            <person name="Hong Y."/>
            <person name="Kim R.W."/>
            <person name="Kang W.-H."/>
            <person name="Huh J.H."/>
            <person name="Kang B.-C."/>
            <person name="Yang T.-J."/>
            <person name="Lee Y.-H."/>
            <person name="Bennetzen J.L."/>
            <person name="Choi D."/>
        </authorList>
    </citation>
    <scope>NUCLEOTIDE SEQUENCE [LARGE SCALE GENOMIC DNA]</scope>
    <source>
        <strain evidence="2">cv. PBC81</strain>
    </source>
</reference>
<accession>A0A2G2WJH5</accession>
<dbReference type="GO" id="GO:0016491">
    <property type="term" value="F:oxidoreductase activity"/>
    <property type="evidence" value="ECO:0007669"/>
    <property type="project" value="InterPro"/>
</dbReference>
<dbReference type="Gene3D" id="3.40.605.10">
    <property type="entry name" value="Aldehyde Dehydrogenase, Chain A, domain 1"/>
    <property type="match status" value="1"/>
</dbReference>
<dbReference type="AlphaFoldDB" id="A0A2G2WJH5"/>
<dbReference type="InterPro" id="IPR016162">
    <property type="entry name" value="Ald_DH_N"/>
</dbReference>
<organism evidence="1 2">
    <name type="scientific">Capsicum baccatum</name>
    <name type="common">Peruvian pepper</name>
    <dbReference type="NCBI Taxonomy" id="33114"/>
    <lineage>
        <taxon>Eukaryota</taxon>
        <taxon>Viridiplantae</taxon>
        <taxon>Streptophyta</taxon>
        <taxon>Embryophyta</taxon>
        <taxon>Tracheophyta</taxon>
        <taxon>Spermatophyta</taxon>
        <taxon>Magnoliopsida</taxon>
        <taxon>eudicotyledons</taxon>
        <taxon>Gunneridae</taxon>
        <taxon>Pentapetalae</taxon>
        <taxon>asterids</taxon>
        <taxon>lamiids</taxon>
        <taxon>Solanales</taxon>
        <taxon>Solanaceae</taxon>
        <taxon>Solanoideae</taxon>
        <taxon>Capsiceae</taxon>
        <taxon>Capsicum</taxon>
    </lineage>
</organism>